<keyword evidence="4 10" id="KW-0812">Transmembrane</keyword>
<keyword evidence="3 10" id="KW-0813">Transport</keyword>
<name>A0A8J8SBM4_9FIRM</name>
<evidence type="ECO:0000256" key="2">
    <source>
        <dbReference type="ARBA" id="ARBA00005751"/>
    </source>
</evidence>
<feature type="transmembrane region" description="Helical" evidence="10">
    <location>
        <begin position="357"/>
        <end position="379"/>
    </location>
</feature>
<evidence type="ECO:0000313" key="13">
    <source>
        <dbReference type="Proteomes" id="UP000677305"/>
    </source>
</evidence>
<dbReference type="InterPro" id="IPR023201">
    <property type="entry name" value="SecY_dom_sf"/>
</dbReference>
<dbReference type="KEGG" id="vgu:HYG85_08345"/>
<evidence type="ECO:0000256" key="3">
    <source>
        <dbReference type="ARBA" id="ARBA00022448"/>
    </source>
</evidence>
<keyword evidence="7 10" id="KW-0811">Translocation</keyword>
<dbReference type="PIRSF" id="PIRSF004557">
    <property type="entry name" value="SecY"/>
    <property type="match status" value="1"/>
</dbReference>
<keyword evidence="6 10" id="KW-1133">Transmembrane helix</keyword>
<organism evidence="12 13">
    <name type="scientific">Vallitalea guaymasensis</name>
    <dbReference type="NCBI Taxonomy" id="1185412"/>
    <lineage>
        <taxon>Bacteria</taxon>
        <taxon>Bacillati</taxon>
        <taxon>Bacillota</taxon>
        <taxon>Clostridia</taxon>
        <taxon>Lachnospirales</taxon>
        <taxon>Vallitaleaceae</taxon>
        <taxon>Vallitalea</taxon>
    </lineage>
</organism>
<gene>
    <name evidence="10 12" type="primary">secY</name>
    <name evidence="12" type="ORF">HYG85_08345</name>
</gene>
<dbReference type="PROSITE" id="PS00756">
    <property type="entry name" value="SECY_2"/>
    <property type="match status" value="1"/>
</dbReference>
<evidence type="ECO:0000256" key="10">
    <source>
        <dbReference type="HAMAP-Rule" id="MF_01465"/>
    </source>
</evidence>
<dbReference type="Pfam" id="PF00344">
    <property type="entry name" value="SecY"/>
    <property type="match status" value="1"/>
</dbReference>
<feature type="transmembrane region" description="Helical" evidence="10">
    <location>
        <begin position="303"/>
        <end position="325"/>
    </location>
</feature>
<feature type="transmembrane region" description="Helical" evidence="10">
    <location>
        <begin position="173"/>
        <end position="192"/>
    </location>
</feature>
<dbReference type="GO" id="GO:0065002">
    <property type="term" value="P:intracellular protein transmembrane transport"/>
    <property type="evidence" value="ECO:0007669"/>
    <property type="project" value="UniProtKB-UniRule"/>
</dbReference>
<evidence type="ECO:0000256" key="1">
    <source>
        <dbReference type="ARBA" id="ARBA00004141"/>
    </source>
</evidence>
<dbReference type="InterPro" id="IPR002208">
    <property type="entry name" value="SecY/SEC61-alpha"/>
</dbReference>
<feature type="transmembrane region" description="Helical" evidence="10">
    <location>
        <begin position="115"/>
        <end position="133"/>
    </location>
</feature>
<dbReference type="PANTHER" id="PTHR10906">
    <property type="entry name" value="SECY/SEC61-ALPHA FAMILY MEMBER"/>
    <property type="match status" value="1"/>
</dbReference>
<dbReference type="Proteomes" id="UP000677305">
    <property type="component" value="Chromosome"/>
</dbReference>
<dbReference type="GO" id="GO:0006605">
    <property type="term" value="P:protein targeting"/>
    <property type="evidence" value="ECO:0007669"/>
    <property type="project" value="UniProtKB-UniRule"/>
</dbReference>
<feature type="transmembrane region" description="Helical" evidence="10">
    <location>
        <begin position="261"/>
        <end position="283"/>
    </location>
</feature>
<evidence type="ECO:0000256" key="7">
    <source>
        <dbReference type="ARBA" id="ARBA00023010"/>
    </source>
</evidence>
<comment type="similarity">
    <text evidence="2 10 11">Belongs to the SecY/SEC61-alpha family.</text>
</comment>
<evidence type="ECO:0000256" key="9">
    <source>
        <dbReference type="ARBA" id="ARBA00039733"/>
    </source>
</evidence>
<proteinExistence type="inferred from homology"/>
<dbReference type="EMBL" id="CP058561">
    <property type="protein sequence ID" value="QUH28928.1"/>
    <property type="molecule type" value="Genomic_DNA"/>
</dbReference>
<dbReference type="AlphaFoldDB" id="A0A8J8SBM4"/>
<dbReference type="HAMAP" id="MF_01465">
    <property type="entry name" value="SecY"/>
    <property type="match status" value="1"/>
</dbReference>
<dbReference type="GO" id="GO:0043952">
    <property type="term" value="P:protein transport by the Sec complex"/>
    <property type="evidence" value="ECO:0007669"/>
    <property type="project" value="UniProtKB-UniRule"/>
</dbReference>
<dbReference type="NCBIfam" id="TIGR00967">
    <property type="entry name" value="3a0501s007"/>
    <property type="match status" value="1"/>
</dbReference>
<keyword evidence="10" id="KW-1003">Cell membrane</keyword>
<evidence type="ECO:0000256" key="8">
    <source>
        <dbReference type="ARBA" id="ARBA00023136"/>
    </source>
</evidence>
<dbReference type="InterPro" id="IPR026593">
    <property type="entry name" value="SecY"/>
</dbReference>
<dbReference type="GO" id="GO:0005886">
    <property type="term" value="C:plasma membrane"/>
    <property type="evidence" value="ECO:0007669"/>
    <property type="project" value="UniProtKB-SubCell"/>
</dbReference>
<feature type="transmembrane region" description="Helical" evidence="10">
    <location>
        <begin position="73"/>
        <end position="95"/>
    </location>
</feature>
<feature type="transmembrane region" description="Helical" evidence="10">
    <location>
        <begin position="207"/>
        <end position="227"/>
    </location>
</feature>
<evidence type="ECO:0000313" key="12">
    <source>
        <dbReference type="EMBL" id="QUH28928.1"/>
    </source>
</evidence>
<dbReference type="InterPro" id="IPR030659">
    <property type="entry name" value="SecY_CS"/>
</dbReference>
<comment type="subunit">
    <text evidence="10">Component of the Sec protein translocase complex. Heterotrimer consisting of SecY, SecE and SecG subunits. The heterotrimers can form oligomers, although 1 heterotrimer is thought to be able to translocate proteins. Interacts with the ribosome. Interacts with SecDF, and other proteins may be involved. Interacts with SecA.</text>
</comment>
<dbReference type="RefSeq" id="WP_212693107.1">
    <property type="nucleotide sequence ID" value="NZ_CAJXUH010000002.1"/>
</dbReference>
<keyword evidence="8 10" id="KW-0472">Membrane</keyword>
<feature type="transmembrane region" description="Helical" evidence="10">
    <location>
        <begin position="385"/>
        <end position="405"/>
    </location>
</feature>
<reference evidence="12 13" key="1">
    <citation type="submission" date="2020-07" db="EMBL/GenBank/DDBJ databases">
        <title>Vallitalea guaymasensis genome.</title>
        <authorList>
            <person name="Postec A."/>
        </authorList>
    </citation>
    <scope>NUCLEOTIDE SEQUENCE [LARGE SCALE GENOMIC DNA]</scope>
    <source>
        <strain evidence="12 13">Ra1766G1</strain>
    </source>
</reference>
<dbReference type="FunFam" id="1.10.3370.10:FF:000001">
    <property type="entry name" value="Preprotein translocase subunit SecY"/>
    <property type="match status" value="1"/>
</dbReference>
<dbReference type="PRINTS" id="PR00303">
    <property type="entry name" value="SECYTRNLCASE"/>
</dbReference>
<feature type="transmembrane region" description="Helical" evidence="10">
    <location>
        <begin position="20"/>
        <end position="38"/>
    </location>
</feature>
<keyword evidence="13" id="KW-1185">Reference proteome</keyword>
<evidence type="ECO:0000256" key="6">
    <source>
        <dbReference type="ARBA" id="ARBA00022989"/>
    </source>
</evidence>
<evidence type="ECO:0000256" key="4">
    <source>
        <dbReference type="ARBA" id="ARBA00022692"/>
    </source>
</evidence>
<feature type="transmembrane region" description="Helical" evidence="10">
    <location>
        <begin position="145"/>
        <end position="166"/>
    </location>
</feature>
<comment type="function">
    <text evidence="10">The central subunit of the protein translocation channel SecYEG. Consists of two halves formed by TMs 1-5 and 6-10. These two domains form a lateral gate at the front which open onto the bilayer between TMs 2 and 7, and are clamped together by SecE at the back. The channel is closed by both a pore ring composed of hydrophobic SecY resides and a short helix (helix 2A) on the extracellular side of the membrane which forms a plug. The plug probably moves laterally to allow the channel to open. The ring and the pore may move independently.</text>
</comment>
<evidence type="ECO:0000256" key="11">
    <source>
        <dbReference type="RuleBase" id="RU004349"/>
    </source>
</evidence>
<accession>A0A8J8SBM4</accession>
<comment type="subcellular location">
    <subcellularLocation>
        <location evidence="10">Cell membrane</location>
        <topology evidence="10">Multi-pass membrane protein</topology>
    </subcellularLocation>
    <subcellularLocation>
        <location evidence="1">Membrane</location>
        <topology evidence="1">Multi-pass membrane protein</topology>
    </subcellularLocation>
</comment>
<evidence type="ECO:0000256" key="5">
    <source>
        <dbReference type="ARBA" id="ARBA00022927"/>
    </source>
</evidence>
<sequence length="423" mass="46650">MFRTLRDAFKIPDLRKKIIYTMLMFFAIRIGAHIRIPLINPAVVQNMFGNADEAGLLGMFDAFSGGAFKDMTLFAMGITPYITSSIIMNLLTIAIPKLEEMQKEGEEGRKKIAKITRYGTIVLALLQSVAISIGLGRSLFYDYNIFSVIIAVTAMTAGTAFLMWVGEQITVKGVGNGISLIIFINIISRLPFGTKKLYELATAGNKLIPVIVLLIIYVLMVTFVVLIQLGERRIPVQYAKRMQGRKVYGGQSTHIPLKVNMAGVIPVIFASSLLQFPGTITQFFGEPSGWWGSVINFLKITNISGALIYFVFILFFAYFYTSIIFNPIEVANNMKKNGGFVPGIRPGKPTVDYLSNVLNKIVLIGALALALIALLPVILSNIFDMNVTFGGTSLIIVVGVALETIKQIESQMVMRHYKGFLNA</sequence>
<dbReference type="SUPFAM" id="SSF103491">
    <property type="entry name" value="Preprotein translocase SecY subunit"/>
    <property type="match status" value="1"/>
</dbReference>
<keyword evidence="5 10" id="KW-0653">Protein transport</keyword>
<dbReference type="Gene3D" id="1.10.3370.10">
    <property type="entry name" value="SecY subunit domain"/>
    <property type="match status" value="1"/>
</dbReference>
<protein>
    <recommendedName>
        <fullName evidence="9 10">Protein translocase subunit SecY</fullName>
    </recommendedName>
</protein>